<reference evidence="1 2" key="1">
    <citation type="submission" date="2024-02" db="EMBL/GenBank/DDBJ databases">
        <authorList>
            <person name="Chen Y."/>
            <person name="Shah S."/>
            <person name="Dougan E. K."/>
            <person name="Thang M."/>
            <person name="Chan C."/>
        </authorList>
    </citation>
    <scope>NUCLEOTIDE SEQUENCE [LARGE SCALE GENOMIC DNA]</scope>
</reference>
<evidence type="ECO:0000313" key="1">
    <source>
        <dbReference type="EMBL" id="CAK9105887.1"/>
    </source>
</evidence>
<accession>A0ABP0S0M0</accession>
<gene>
    <name evidence="1" type="ORF">SCF082_LOCUS49343</name>
</gene>
<proteinExistence type="predicted"/>
<protein>
    <submittedName>
        <fullName evidence="1">Uncharacterized protein</fullName>
    </submittedName>
</protein>
<dbReference type="EMBL" id="CAXAMM010042629">
    <property type="protein sequence ID" value="CAK9105887.1"/>
    <property type="molecule type" value="Genomic_DNA"/>
</dbReference>
<evidence type="ECO:0000313" key="2">
    <source>
        <dbReference type="Proteomes" id="UP001642464"/>
    </source>
</evidence>
<organism evidence="1 2">
    <name type="scientific">Durusdinium trenchii</name>
    <dbReference type="NCBI Taxonomy" id="1381693"/>
    <lineage>
        <taxon>Eukaryota</taxon>
        <taxon>Sar</taxon>
        <taxon>Alveolata</taxon>
        <taxon>Dinophyceae</taxon>
        <taxon>Suessiales</taxon>
        <taxon>Symbiodiniaceae</taxon>
        <taxon>Durusdinium</taxon>
    </lineage>
</organism>
<name>A0ABP0S0M0_9DINO</name>
<keyword evidence="2" id="KW-1185">Reference proteome</keyword>
<dbReference type="Proteomes" id="UP001642464">
    <property type="component" value="Unassembled WGS sequence"/>
</dbReference>
<comment type="caution">
    <text evidence="1">The sequence shown here is derived from an EMBL/GenBank/DDBJ whole genome shotgun (WGS) entry which is preliminary data.</text>
</comment>
<sequence>MASGHLAALAGHKEHPMVFEEIRIQTSPVLVNAEPMIKPWSSFPPGTPNVPRTEVTAPCSEVALPLLLAATVQGKCQGRSLTGLTLDSADEEKASWSASICGWSASICSARRWKTGHREAGDDDLDDFRSTTGSEEDIADLVGISSYLCF</sequence>